<dbReference type="AlphaFoldDB" id="A0A6C0LXJ8"/>
<evidence type="ECO:0000259" key="3">
    <source>
        <dbReference type="Pfam" id="PF23452"/>
    </source>
</evidence>
<feature type="domain" description="Hydroxyproline O-arabinosyltransferase-like" evidence="3">
    <location>
        <begin position="6"/>
        <end position="278"/>
    </location>
</feature>
<evidence type="ECO:0000256" key="1">
    <source>
        <dbReference type="ARBA" id="ARBA00022679"/>
    </source>
</evidence>
<dbReference type="InterPro" id="IPR056508">
    <property type="entry name" value="HPAT-like"/>
</dbReference>
<dbReference type="CDD" id="cd11296">
    <property type="entry name" value="O-FucT_like"/>
    <property type="match status" value="1"/>
</dbReference>
<dbReference type="Pfam" id="PF10250">
    <property type="entry name" value="O-FucT"/>
    <property type="match status" value="1"/>
</dbReference>
<proteinExistence type="predicted"/>
<dbReference type="InterPro" id="IPR029044">
    <property type="entry name" value="Nucleotide-diphossugar_trans"/>
</dbReference>
<protein>
    <recommendedName>
        <fullName evidence="3">Hydroxyproline O-arabinosyltransferase-like domain-containing protein</fullName>
    </recommendedName>
</protein>
<dbReference type="PANTHER" id="PTHR34496">
    <property type="entry name" value="GLCNAC TRANSFERASE-RELATED"/>
    <property type="match status" value="1"/>
</dbReference>
<keyword evidence="2" id="KW-0119">Carbohydrate metabolism</keyword>
<dbReference type="PANTHER" id="PTHR34496:SF10">
    <property type="entry name" value="GLCNAC TRANSFERASE"/>
    <property type="match status" value="1"/>
</dbReference>
<dbReference type="SUPFAM" id="SSF53448">
    <property type="entry name" value="Nucleotide-diphospho-sugar transferases"/>
    <property type="match status" value="1"/>
</dbReference>
<dbReference type="InterPro" id="IPR019378">
    <property type="entry name" value="GDP-Fuc_O-FucTrfase"/>
</dbReference>
<dbReference type="EMBL" id="MN740583">
    <property type="protein sequence ID" value="QHU35110.1"/>
    <property type="molecule type" value="Genomic_DNA"/>
</dbReference>
<dbReference type="Pfam" id="PF11397">
    <property type="entry name" value="GlcNAc"/>
    <property type="match status" value="2"/>
</dbReference>
<reference evidence="4" key="1">
    <citation type="journal article" date="2020" name="Nature">
        <title>Giant virus diversity and host interactions through global metagenomics.</title>
        <authorList>
            <person name="Schulz F."/>
            <person name="Roux S."/>
            <person name="Paez-Espino D."/>
            <person name="Jungbluth S."/>
            <person name="Walsh D.A."/>
            <person name="Denef V.J."/>
            <person name="McMahon K.D."/>
            <person name="Konstantinidis K.T."/>
            <person name="Eloe-Fadrosh E.A."/>
            <person name="Kyrpides N.C."/>
            <person name="Woyke T."/>
        </authorList>
    </citation>
    <scope>NUCLEOTIDE SEQUENCE</scope>
    <source>
        <strain evidence="4">GVMAG-S-1017745-26</strain>
    </source>
</reference>
<evidence type="ECO:0000313" key="4">
    <source>
        <dbReference type="EMBL" id="QHU35110.1"/>
    </source>
</evidence>
<dbReference type="Pfam" id="PF23452">
    <property type="entry name" value="HPAT"/>
    <property type="match status" value="1"/>
</dbReference>
<organism evidence="4">
    <name type="scientific">viral metagenome</name>
    <dbReference type="NCBI Taxonomy" id="1070528"/>
    <lineage>
        <taxon>unclassified sequences</taxon>
        <taxon>metagenomes</taxon>
        <taxon>organismal metagenomes</taxon>
    </lineage>
</organism>
<dbReference type="InterPro" id="IPR021067">
    <property type="entry name" value="Glycosyltransferase"/>
</dbReference>
<keyword evidence="1" id="KW-0808">Transferase</keyword>
<accession>A0A6C0LXJ8</accession>
<dbReference type="Gene3D" id="3.40.50.11350">
    <property type="match status" value="1"/>
</dbReference>
<sequence length="1240" mass="147288">MSNISHVFYSTSNTPYQHWQCDLLEYSFNKVQQDGKLWCLCSENEHDKNFTKKRTSKYSEIVKCPDWMKVDGKLWGIANKLESMKYWLDNNPSLSGTILFLDPDMCFVKPINEKVPKGKIIGQRWNDADMANHPMFKKYCPENLKNKLNNEVVFMYPFLINVVDLKKIVNRFVEISYEIHRNEGKWEADMYGIVIAALEMGLEIETKEIGCCNNWKNQRNNDYAVVHYPGRMLNCKNENIWFKQDFTKDTLTKPWKLKVHPNETTNKIEYQLIQTITELVRIQILERNTQMLYWNNVDLRDSLQNYHAQDKYISFQPWPGGFNNIRMSLEIAAVFAFLFNRKLVLPDKYHMYLLKNKSNMGDFFDKNSFGLHCISLTDFCKLKNIPNNWKEVEKISHVYDKVFDNGYICVPEIPKEDPIFSQLIKNRIVNELCDNDHEIIHFPKNLLGSFYLNIYSKRMKEASKYVAKHIHYKEHMFAEAYGIIDELGDREYYAIHIRRNDHQYKNLFISAEKIYQHIRDIVPEKSKLYIATDCKDKSFFNVLNEKYQTSFYSDYKGSSNKYLDYNLIGMIEQLICTRAKIFIGNDLSTFSSYIYRLRGYMRDIENKEYYLNTKKCLKNIKKISIKPTWIQTWMSTWGREHPEVWDFSNFNNETIFISIAAYRDPELEKTIADCFEMAEYPERLVIGVCLQDTLEKIENFKYKDHPQIRLNTMEYTKAKGVCYARWIIQTQLTGNEKYYLQIDSHSRFSKHWDSTLIEQIHQCPTNKPILSTYPNGYNINDDSKGYLNTKTIANIGYDKWLGRHLRTSGKGVVKSDKPIPASWTAAGFLFTYMEWKNEVEFPKRILFNGEEDVLFIKSFTNGWDIYCPPTSTIYHCYNDCRKQSKVKYRPLVWEDVQIKNNMDDLLEIIDGKGDIGTFRNLEDLRVKYGVCYKKRLIEDWAKKGIVNDGSGNYSLKKFVKDKFLDSELEPKTFKINTSGLDITAKYKVWIFAIENEYGDEILRDDIYGKDYFTGKKNTYTISSSSILKKLPYNYILMPRLEDGTELPRRCLKINWIKEEIKCPRSFKLDTSEIDFNLKYEFWIFALEDENNKEILRADIYDQQFLTGKTNLYTITDKNVLKKKPYKYILCPKLSNSSETTRYEKYIEWGDQPPIKKLTFELNTSNIDFEEEYKSWIFAIENEHNEEILRHDLVNNKYFTREKKHFTIDDPKVLRKNPYQYVLWPLKKNGQFGDKKIYRIK</sequence>
<evidence type="ECO:0000256" key="2">
    <source>
        <dbReference type="ARBA" id="ARBA00023277"/>
    </source>
</evidence>
<dbReference type="GO" id="GO:0016740">
    <property type="term" value="F:transferase activity"/>
    <property type="evidence" value="ECO:0007669"/>
    <property type="project" value="UniProtKB-KW"/>
</dbReference>
<name>A0A6C0LXJ8_9ZZZZ</name>